<protein>
    <submittedName>
        <fullName evidence="1">Uncharacterized protein</fullName>
    </submittedName>
</protein>
<reference evidence="1 2" key="1">
    <citation type="journal article" date="2019" name="Microbiol. Resour. Announc.">
        <title>Complete Genome Sequence of Halomonas sulfidaeris Strain Esulfide1 Isolated from a Metal Sulfide Rock at a Depth of 2,200 Meters, Obtained Using Nanopore Sequencing.</title>
        <authorList>
            <person name="Saito M."/>
            <person name="Nishigata A."/>
            <person name="Galipon J."/>
            <person name="Arakawa K."/>
        </authorList>
    </citation>
    <scope>NUCLEOTIDE SEQUENCE [LARGE SCALE GENOMIC DNA]</scope>
    <source>
        <strain evidence="1 2">ATCC BAA-803</strain>
    </source>
</reference>
<dbReference type="Proteomes" id="UP000320231">
    <property type="component" value="Chromosome"/>
</dbReference>
<name>A0A455UI66_9GAMM</name>
<sequence>MISLLGMEEGVDAPAETRTLLKAFSDYVEKEDFDDEVSREKPIR</sequence>
<dbReference type="AlphaFoldDB" id="A0A455UI66"/>
<organism evidence="1 2">
    <name type="scientific">Vreelandella sulfidaeris</name>
    <dbReference type="NCBI Taxonomy" id="115553"/>
    <lineage>
        <taxon>Bacteria</taxon>
        <taxon>Pseudomonadati</taxon>
        <taxon>Pseudomonadota</taxon>
        <taxon>Gammaproteobacteria</taxon>
        <taxon>Oceanospirillales</taxon>
        <taxon>Halomonadaceae</taxon>
        <taxon>Vreelandella</taxon>
    </lineage>
</organism>
<evidence type="ECO:0000313" key="2">
    <source>
        <dbReference type="Proteomes" id="UP000320231"/>
    </source>
</evidence>
<dbReference type="EMBL" id="AP019514">
    <property type="protein sequence ID" value="BBI64361.1"/>
    <property type="molecule type" value="Genomic_DNA"/>
</dbReference>
<accession>A0A455UI66</accession>
<proteinExistence type="predicted"/>
<dbReference type="KEGG" id="hsr:HSBAA_56670"/>
<gene>
    <name evidence="1" type="ORF">HSBAA_56670</name>
</gene>
<evidence type="ECO:0000313" key="1">
    <source>
        <dbReference type="EMBL" id="BBI64361.1"/>
    </source>
</evidence>